<evidence type="ECO:0000313" key="4">
    <source>
        <dbReference type="EMBL" id="KAD4385928.1"/>
    </source>
</evidence>
<evidence type="ECO:0000256" key="1">
    <source>
        <dbReference type="ARBA" id="ARBA00009861"/>
    </source>
</evidence>
<keyword evidence="3" id="KW-0012">Acyltransferase</keyword>
<dbReference type="InterPro" id="IPR023213">
    <property type="entry name" value="CAT-like_dom_sf"/>
</dbReference>
<evidence type="ECO:0000256" key="2">
    <source>
        <dbReference type="ARBA" id="ARBA00022679"/>
    </source>
</evidence>
<dbReference type="Proteomes" id="UP000326396">
    <property type="component" value="Linkage Group LG3"/>
</dbReference>
<dbReference type="PANTHER" id="PTHR31642">
    <property type="entry name" value="TRICHOTHECENE 3-O-ACETYLTRANSFERASE"/>
    <property type="match status" value="1"/>
</dbReference>
<reference evidence="4 5" key="1">
    <citation type="submission" date="2019-05" db="EMBL/GenBank/DDBJ databases">
        <title>Mikania micrantha, genome provides insights into the molecular mechanism of rapid growth.</title>
        <authorList>
            <person name="Liu B."/>
        </authorList>
    </citation>
    <scope>NUCLEOTIDE SEQUENCE [LARGE SCALE GENOMIC DNA]</scope>
    <source>
        <strain evidence="4">NLD-2019</strain>
        <tissue evidence="4">Leaf</tissue>
    </source>
</reference>
<dbReference type="EMBL" id="SZYD01000013">
    <property type="protein sequence ID" value="KAD4385928.1"/>
    <property type="molecule type" value="Genomic_DNA"/>
</dbReference>
<dbReference type="Pfam" id="PF02458">
    <property type="entry name" value="Transferase"/>
    <property type="match status" value="2"/>
</dbReference>
<name>A0A5N6N9E0_9ASTR</name>
<evidence type="ECO:0000313" key="5">
    <source>
        <dbReference type="Proteomes" id="UP000326396"/>
    </source>
</evidence>
<comment type="caution">
    <text evidence="4">The sequence shown here is derived from an EMBL/GenBank/DDBJ whole genome shotgun (WGS) entry which is preliminary data.</text>
</comment>
<proteinExistence type="inferred from homology"/>
<organism evidence="4 5">
    <name type="scientific">Mikania micrantha</name>
    <name type="common">bitter vine</name>
    <dbReference type="NCBI Taxonomy" id="192012"/>
    <lineage>
        <taxon>Eukaryota</taxon>
        <taxon>Viridiplantae</taxon>
        <taxon>Streptophyta</taxon>
        <taxon>Embryophyta</taxon>
        <taxon>Tracheophyta</taxon>
        <taxon>Spermatophyta</taxon>
        <taxon>Magnoliopsida</taxon>
        <taxon>eudicotyledons</taxon>
        <taxon>Gunneridae</taxon>
        <taxon>Pentapetalae</taxon>
        <taxon>asterids</taxon>
        <taxon>campanulids</taxon>
        <taxon>Asterales</taxon>
        <taxon>Asteraceae</taxon>
        <taxon>Asteroideae</taxon>
        <taxon>Heliantheae alliance</taxon>
        <taxon>Eupatorieae</taxon>
        <taxon>Mikania</taxon>
    </lineage>
</organism>
<dbReference type="FunFam" id="3.30.559.10:FF:000008">
    <property type="entry name" value="Tryptamine hydroxycinnamoyl transferase"/>
    <property type="match status" value="1"/>
</dbReference>
<dbReference type="InterPro" id="IPR050317">
    <property type="entry name" value="Plant_Fungal_Acyltransferase"/>
</dbReference>
<evidence type="ECO:0000256" key="3">
    <source>
        <dbReference type="ARBA" id="ARBA00023315"/>
    </source>
</evidence>
<keyword evidence="2" id="KW-0808">Transferase</keyword>
<dbReference type="AlphaFoldDB" id="A0A5N6N9E0"/>
<gene>
    <name evidence="4" type="ORF">E3N88_26097</name>
</gene>
<keyword evidence="5" id="KW-1185">Reference proteome</keyword>
<dbReference type="GO" id="GO:0016747">
    <property type="term" value="F:acyltransferase activity, transferring groups other than amino-acyl groups"/>
    <property type="evidence" value="ECO:0007669"/>
    <property type="project" value="TreeGrafter"/>
</dbReference>
<dbReference type="OrthoDB" id="671439at2759"/>
<sequence>MKTVVGESTMVRPAAETPSVKLWNSSLDLTAPDFHIQVVYFYRRNGDSNFFDPKVMKDSLSRALVAFYPMAGRFARGEDGRIAIDCQGQGALFQEAESDGMIDEFGDFAPRIEFMELIPVVNYSRGIQSCPLLIVQSSTHESMILLGNSYKWFWYDWTCTDDRRPEKRNAYMEATGGRRERAIVELGGAIMADGSFCDRVGLHHRVVDGSSAMHFMNTWSDMARGLDITLPPFIDRTLICAQDPPKHVFEHIEYHSDPIVNLPVGLVQFQSPETKSVCSIFKFTRDQLDALKAKSKEDGITINYSSFVILSSHVWKCVSKARGLLDDQETKLMVATDGRARLQPQLPSGYFGNVVFPTVVIASVGDIQSKSPSYASTKIHDALVRMNSDYLKSAVNYLEQHLDVKTRTSYKYSNIRIISWVRLPIHDADFGWGRPIHTGPTWIPLEGLCFVLPSPTNDGSLSIIIVLEVEQMKVFSNLLYAI</sequence>
<accession>A0A5N6N9E0</accession>
<dbReference type="Gene3D" id="3.30.559.10">
    <property type="entry name" value="Chloramphenicol acetyltransferase-like domain"/>
    <property type="match status" value="2"/>
</dbReference>
<dbReference type="PANTHER" id="PTHR31642:SF11">
    <property type="entry name" value="SHIKIMATE O-HYDROXYCINNAMOYLTRANSFERASE"/>
    <property type="match status" value="1"/>
</dbReference>
<protein>
    <submittedName>
        <fullName evidence="4">Uncharacterized protein</fullName>
    </submittedName>
</protein>
<comment type="similarity">
    <text evidence="1">Belongs to the plant acyltransferase family.</text>
</comment>